<comment type="caution">
    <text evidence="2">The sequence shown here is derived from an EMBL/GenBank/DDBJ whole genome shotgun (WGS) entry which is preliminary data.</text>
</comment>
<keyword evidence="3" id="KW-1185">Reference proteome</keyword>
<protein>
    <submittedName>
        <fullName evidence="2">Uncharacterized protein</fullName>
    </submittedName>
</protein>
<gene>
    <name evidence="1" type="ORF">PFISCL1PPCAC_17449</name>
    <name evidence="2" type="ORF">PFISCL1PPCAC_28472</name>
</gene>
<organism evidence="2 3">
    <name type="scientific">Pristionchus fissidentatus</name>
    <dbReference type="NCBI Taxonomy" id="1538716"/>
    <lineage>
        <taxon>Eukaryota</taxon>
        <taxon>Metazoa</taxon>
        <taxon>Ecdysozoa</taxon>
        <taxon>Nematoda</taxon>
        <taxon>Chromadorea</taxon>
        <taxon>Rhabditida</taxon>
        <taxon>Rhabditina</taxon>
        <taxon>Diplogasteromorpha</taxon>
        <taxon>Diplogasteroidea</taxon>
        <taxon>Neodiplogasteridae</taxon>
        <taxon>Pristionchus</taxon>
    </lineage>
</organism>
<evidence type="ECO:0000313" key="1">
    <source>
        <dbReference type="EMBL" id="GMT26152.1"/>
    </source>
</evidence>
<accession>A0AAV5X0I6</accession>
<evidence type="ECO:0000313" key="3">
    <source>
        <dbReference type="Proteomes" id="UP001432322"/>
    </source>
</evidence>
<dbReference type="Proteomes" id="UP001432322">
    <property type="component" value="Unassembled WGS sequence"/>
</dbReference>
<dbReference type="EMBL" id="BTSY01000062">
    <property type="protein sequence ID" value="GMT37175.1"/>
    <property type="molecule type" value="Genomic_DNA"/>
</dbReference>
<evidence type="ECO:0000313" key="2">
    <source>
        <dbReference type="EMBL" id="GMT37175.1"/>
    </source>
</evidence>
<dbReference type="AlphaFoldDB" id="A0AAV5X0I6"/>
<feature type="non-terminal residue" evidence="2">
    <location>
        <position position="1"/>
    </location>
</feature>
<dbReference type="EMBL" id="BTSY01000004">
    <property type="protein sequence ID" value="GMT26152.1"/>
    <property type="molecule type" value="Genomic_DNA"/>
</dbReference>
<name>A0AAV5X0I6_9BILA</name>
<sequence>QEAHSFDIIIQFLTFRNVVQPVLRRSYPKIAQSMNGYDSFNEQIHLRNELAKLLALYEPSHIHLEAMCIGSQLLKFLGSQLSRYPRKSSLNFPQSTSLYKPDFDPELQADDFKSTLANVTAVDSLPAKFICTNLMGSMIYGSSTCSSLSIRSDSPPPSNLFPYTALLLAGFECVRQFDCVQSLTTFLELMSAVKKRSKYGSIDWRISLADRPDNIALNENSAAKIFGYKRVSGRSSNELCNLNNGRISIVIERGRHRPVARVINYST</sequence>
<proteinExistence type="predicted"/>
<reference evidence="2" key="1">
    <citation type="submission" date="2023-10" db="EMBL/GenBank/DDBJ databases">
        <title>Genome assembly of Pristionchus species.</title>
        <authorList>
            <person name="Yoshida K."/>
            <person name="Sommer R.J."/>
        </authorList>
    </citation>
    <scope>NUCLEOTIDE SEQUENCE</scope>
    <source>
        <strain evidence="2">RS5133</strain>
    </source>
</reference>